<keyword evidence="2" id="KW-1185">Reference proteome</keyword>
<sequence length="351" mass="40890">MSACLRHGDCQSHTYMPSGFVLWVVHFVHDVPHHTVVEYSMFYFVSMFCLFPNRMARSRRDSNDSRSSTDSWSVIENQRQRGSYTSSSELDENIDLSEAEYSTNELEQDKEGCITDDDSDIEQTNLEDEDEKNHKIIGHVETEESDDETISMIDEDELLNEGAAKYFAPAERISLNLDQLDLSCYSSFDRNLSSLLSMVFLWRRPLTLLLLFGAICGIAFQRINTDALLGRSRISVEERSLSTGLQNRWGLMTDFDFESFWKRKEALNVRRRHFDQVKRKCSVKYNKEIKPSCFVSRQEILALNASKLHQIKILRMEEKKTKSPVQVQAILISKFRMFSLLFSENRNIYKF</sequence>
<proteinExistence type="predicted"/>
<name>A0A1I7WP96_HETBA</name>
<organism evidence="2 3">
    <name type="scientific">Heterorhabditis bacteriophora</name>
    <name type="common">Entomopathogenic nematode worm</name>
    <dbReference type="NCBI Taxonomy" id="37862"/>
    <lineage>
        <taxon>Eukaryota</taxon>
        <taxon>Metazoa</taxon>
        <taxon>Ecdysozoa</taxon>
        <taxon>Nematoda</taxon>
        <taxon>Chromadorea</taxon>
        <taxon>Rhabditida</taxon>
        <taxon>Rhabditina</taxon>
        <taxon>Rhabditomorpha</taxon>
        <taxon>Strongyloidea</taxon>
        <taxon>Heterorhabditidae</taxon>
        <taxon>Heterorhabditis</taxon>
    </lineage>
</organism>
<reference evidence="3" key="1">
    <citation type="submission" date="2016-11" db="UniProtKB">
        <authorList>
            <consortium name="WormBaseParasite"/>
        </authorList>
    </citation>
    <scope>IDENTIFICATION</scope>
</reference>
<evidence type="ECO:0000313" key="3">
    <source>
        <dbReference type="WBParaSite" id="Hba_06913"/>
    </source>
</evidence>
<accession>A0A1I7WP96</accession>
<dbReference type="AlphaFoldDB" id="A0A1I7WP96"/>
<evidence type="ECO:0000313" key="2">
    <source>
        <dbReference type="Proteomes" id="UP000095283"/>
    </source>
</evidence>
<feature type="region of interest" description="Disordered" evidence="1">
    <location>
        <begin position="58"/>
        <end position="94"/>
    </location>
</feature>
<feature type="compositionally biased region" description="Polar residues" evidence="1">
    <location>
        <begin position="74"/>
        <end position="88"/>
    </location>
</feature>
<dbReference type="WBParaSite" id="Hba_06913">
    <property type="protein sequence ID" value="Hba_06913"/>
    <property type="gene ID" value="Hba_06913"/>
</dbReference>
<protein>
    <submittedName>
        <fullName evidence="3">Transmembrane protein</fullName>
    </submittedName>
</protein>
<dbReference type="Proteomes" id="UP000095283">
    <property type="component" value="Unplaced"/>
</dbReference>
<evidence type="ECO:0000256" key="1">
    <source>
        <dbReference type="SAM" id="MobiDB-lite"/>
    </source>
</evidence>